<dbReference type="PANTHER" id="PTHR22594:SF5">
    <property type="entry name" value="ASPARTATE--TRNA LIGASE, MITOCHONDRIAL"/>
    <property type="match status" value="1"/>
</dbReference>
<feature type="region of interest" description="Aspartate" evidence="12">
    <location>
        <begin position="202"/>
        <end position="205"/>
    </location>
</feature>
<feature type="binding site" evidence="12">
    <location>
        <position position="493"/>
    </location>
    <ligand>
        <name>L-aspartate</name>
        <dbReference type="ChEBI" id="CHEBI:29991"/>
    </ligand>
</feature>
<reference evidence="15" key="1">
    <citation type="submission" date="2015-09" db="EMBL/GenBank/DDBJ databases">
        <authorList>
            <consortium name="Pathogen Informatics"/>
        </authorList>
    </citation>
    <scope>NUCLEOTIDE SEQUENCE</scope>
    <source>
        <strain evidence="15">2789STDY5834896</strain>
    </source>
</reference>
<proteinExistence type="inferred from homology"/>
<dbReference type="InterPro" id="IPR002312">
    <property type="entry name" value="Asp/Asn-tRNA-synth_IIb"/>
</dbReference>
<dbReference type="GO" id="GO:0005524">
    <property type="term" value="F:ATP binding"/>
    <property type="evidence" value="ECO:0007669"/>
    <property type="project" value="UniProtKB-UniRule"/>
</dbReference>
<dbReference type="InterPro" id="IPR004115">
    <property type="entry name" value="GAD-like_sf"/>
</dbReference>
<dbReference type="Gene3D" id="1.10.20.60">
    <property type="entry name" value="Glu-tRNAGln amidotransferase C subunit, N-terminal domain"/>
    <property type="match status" value="1"/>
</dbReference>
<feature type="domain" description="Aminoacyl-transfer RNA synthetases class-II family profile" evidence="14">
    <location>
        <begin position="145"/>
        <end position="559"/>
    </location>
</feature>
<dbReference type="HAMAP" id="MF_00122">
    <property type="entry name" value="GatC"/>
    <property type="match status" value="1"/>
</dbReference>
<dbReference type="Pfam" id="PF02938">
    <property type="entry name" value="GAD"/>
    <property type="match status" value="1"/>
</dbReference>
<dbReference type="SUPFAM" id="SSF141000">
    <property type="entry name" value="Glu-tRNAGln amidotransferase C subunit"/>
    <property type="match status" value="1"/>
</dbReference>
<comment type="subunit">
    <text evidence="12">Homodimer.</text>
</comment>
<dbReference type="EC" id="6.3.5.-" evidence="13"/>
<dbReference type="InterPro" id="IPR004524">
    <property type="entry name" value="Asp-tRNA-ligase_1"/>
</dbReference>
<keyword evidence="8 12" id="KW-0030">Aminoacyl-tRNA synthetase</keyword>
<dbReference type="HAMAP" id="MF_00044">
    <property type="entry name" value="Asp_tRNA_synth_type1"/>
    <property type="match status" value="1"/>
</dbReference>
<name>A0A1C6K1P1_9FIRM</name>
<dbReference type="GO" id="GO:0006450">
    <property type="term" value="P:regulation of translational fidelity"/>
    <property type="evidence" value="ECO:0007669"/>
    <property type="project" value="InterPro"/>
</dbReference>
<gene>
    <name evidence="15" type="primary">aspS_2</name>
    <name evidence="12" type="synonym">aspS</name>
    <name evidence="13" type="synonym">gatC</name>
    <name evidence="15" type="ORF">SAMEA3545359_02536</name>
</gene>
<keyword evidence="4 13" id="KW-0436">Ligase</keyword>
<comment type="subcellular location">
    <subcellularLocation>
        <location evidence="12">Cytoplasm</location>
    </subcellularLocation>
</comment>
<comment type="catalytic activity">
    <reaction evidence="11 13">
        <text>L-glutamyl-tRNA(Gln) + L-glutamine + ATP + H2O = L-glutaminyl-tRNA(Gln) + L-glutamate + ADP + phosphate + H(+)</text>
        <dbReference type="Rhea" id="RHEA:17521"/>
        <dbReference type="Rhea" id="RHEA-COMP:9681"/>
        <dbReference type="Rhea" id="RHEA-COMP:9684"/>
        <dbReference type="ChEBI" id="CHEBI:15377"/>
        <dbReference type="ChEBI" id="CHEBI:15378"/>
        <dbReference type="ChEBI" id="CHEBI:29985"/>
        <dbReference type="ChEBI" id="CHEBI:30616"/>
        <dbReference type="ChEBI" id="CHEBI:43474"/>
        <dbReference type="ChEBI" id="CHEBI:58359"/>
        <dbReference type="ChEBI" id="CHEBI:78520"/>
        <dbReference type="ChEBI" id="CHEBI:78521"/>
        <dbReference type="ChEBI" id="CHEBI:456216"/>
    </reaction>
</comment>
<dbReference type="GO" id="GO:0004815">
    <property type="term" value="F:aspartate-tRNA ligase activity"/>
    <property type="evidence" value="ECO:0007669"/>
    <property type="project" value="UniProtKB-UniRule"/>
</dbReference>
<evidence type="ECO:0000256" key="2">
    <source>
        <dbReference type="ARBA" id="ARBA00010757"/>
    </source>
</evidence>
<evidence type="ECO:0000256" key="8">
    <source>
        <dbReference type="ARBA" id="ARBA00023146"/>
    </source>
</evidence>
<feature type="binding site" evidence="12">
    <location>
        <position position="224"/>
    </location>
    <ligand>
        <name>L-aspartate</name>
        <dbReference type="ChEBI" id="CHEBI:29991"/>
    </ligand>
</feature>
<dbReference type="GO" id="GO:0050567">
    <property type="term" value="F:glutaminyl-tRNA synthase (glutamine-hydrolyzing) activity"/>
    <property type="evidence" value="ECO:0007669"/>
    <property type="project" value="UniProtKB-UniRule"/>
</dbReference>
<dbReference type="InterPro" id="IPR045864">
    <property type="entry name" value="aa-tRNA-synth_II/BPL/LPL"/>
</dbReference>
<evidence type="ECO:0000256" key="4">
    <source>
        <dbReference type="ARBA" id="ARBA00022598"/>
    </source>
</evidence>
<dbReference type="GO" id="GO:0016740">
    <property type="term" value="F:transferase activity"/>
    <property type="evidence" value="ECO:0007669"/>
    <property type="project" value="UniProtKB-ARBA"/>
</dbReference>
<dbReference type="NCBIfam" id="TIGR00459">
    <property type="entry name" value="aspS_bact"/>
    <property type="match status" value="1"/>
</dbReference>
<feature type="binding site" evidence="12">
    <location>
        <position position="486"/>
    </location>
    <ligand>
        <name>ATP</name>
        <dbReference type="ChEBI" id="CHEBI:30616"/>
    </ligand>
</feature>
<evidence type="ECO:0000256" key="11">
    <source>
        <dbReference type="ARBA" id="ARBA00047913"/>
    </source>
</evidence>
<keyword evidence="12" id="KW-0963">Cytoplasm</keyword>
<dbReference type="GO" id="GO:0005737">
    <property type="term" value="C:cytoplasm"/>
    <property type="evidence" value="ECO:0007669"/>
    <property type="project" value="UniProtKB-SubCell"/>
</dbReference>
<sequence>MKLKRSHYGGSLTEDLVGQTVTACGWVQTRRDMGGVIFIDLRDRTGLLQVVFDRRDLSAAEFAVAEHLKNESVLAVQGPICIRDPETYNPKLPTGTIELRATRLELLSTADTLPFFIEQAGSVREDLRLRYRYLDLRRPQLQHNLRFRHQLQRATENYLDAHGFWQVETPILTKSTPEGARDYLVPSRVHPGDFYALPQSPQLFKQLLMVGGLDRYYQVARCFRDEDLRADRQPEFTQVDMELSFVDQEDILAHLEDLFKTVVQEVTGIRVESPFPRLTWQQAMDLYGSDKPDLRFGLPITDITAIAAQCHFSVFRRVCDGGGVVRAICVPGGDAFTRTQIDRLTTTARRCGAGGMAWISLRPNGQVYSILTKYLTAEEIAAITAATGAQNGDFILFCADDLATVRRTLGTLRLAVADMLGLRRPGEYRFLLVTDFPQFEYSAEEKRWVSTHHPFTMPCEQDLPYLQSDPGRVRAQAYDVVLNGVELGSGSMRIHRPDIQRQMFAALGFTQQQIEQRFGFFVEAFRYGAPPHGGFAFGLDRLAMLLLGAGSLRDVIAFPKSKDAACPLTGAPGRVDAAQLAALHLEGDRPTAGGAQPPAAPAVVVDAVAALAMLELTPAEREKTAADLHAMLDFTGQLAAIDTAGVEPTAHVLPLQNVFRPDVPSPGDFHDQLLVMAPTTYKNYIRLPDRDEKGGAKA</sequence>
<comment type="function">
    <text evidence="9 13">Allows the formation of correctly charged Asn-tRNA(Asn) or Gln-tRNA(Gln) through the transamidation of misacylated Asp-tRNA(Asn) or Glu-tRNA(Gln) in organisms which lack either or both of asparaginyl-tRNA or glutaminyl-tRNA synthetases. The reaction takes place in the presence of glutamine and ATP through an activated phospho-Asp-tRNA(Asn) or phospho-Glu-tRNA(Gln).</text>
</comment>
<comment type="caution">
    <text evidence="12">Lacks conserved residue(s) required for the propagation of feature annotation.</text>
</comment>
<evidence type="ECO:0000256" key="10">
    <source>
        <dbReference type="ARBA" id="ARBA00047380"/>
    </source>
</evidence>
<feature type="binding site" evidence="12">
    <location>
        <position position="452"/>
    </location>
    <ligand>
        <name>L-aspartate</name>
        <dbReference type="ChEBI" id="CHEBI:29991"/>
    </ligand>
</feature>
<dbReference type="InterPro" id="IPR006195">
    <property type="entry name" value="aa-tRNA-synth_II"/>
</dbReference>
<dbReference type="Gene3D" id="3.30.930.10">
    <property type="entry name" value="Bira Bifunctional Protein, Domain 2"/>
    <property type="match status" value="1"/>
</dbReference>
<dbReference type="SUPFAM" id="SSF55261">
    <property type="entry name" value="GAD domain-like"/>
    <property type="match status" value="1"/>
</dbReference>
<comment type="catalytic activity">
    <reaction evidence="10 13">
        <text>L-aspartyl-tRNA(Asn) + L-glutamine + ATP + H2O = L-asparaginyl-tRNA(Asn) + L-glutamate + ADP + phosphate + 2 H(+)</text>
        <dbReference type="Rhea" id="RHEA:14513"/>
        <dbReference type="Rhea" id="RHEA-COMP:9674"/>
        <dbReference type="Rhea" id="RHEA-COMP:9677"/>
        <dbReference type="ChEBI" id="CHEBI:15377"/>
        <dbReference type="ChEBI" id="CHEBI:15378"/>
        <dbReference type="ChEBI" id="CHEBI:29985"/>
        <dbReference type="ChEBI" id="CHEBI:30616"/>
        <dbReference type="ChEBI" id="CHEBI:43474"/>
        <dbReference type="ChEBI" id="CHEBI:58359"/>
        <dbReference type="ChEBI" id="CHEBI:78515"/>
        <dbReference type="ChEBI" id="CHEBI:78516"/>
        <dbReference type="ChEBI" id="CHEBI:456216"/>
    </reaction>
</comment>
<dbReference type="SUPFAM" id="SSF55681">
    <property type="entry name" value="Class II aaRS and biotin synthetases"/>
    <property type="match status" value="1"/>
</dbReference>
<feature type="binding site" evidence="12">
    <location>
        <position position="233"/>
    </location>
    <ligand>
        <name>ATP</name>
        <dbReference type="ChEBI" id="CHEBI:30616"/>
    </ligand>
</feature>
<dbReference type="InterPro" id="IPR003837">
    <property type="entry name" value="GatC"/>
</dbReference>
<evidence type="ECO:0000256" key="1">
    <source>
        <dbReference type="ARBA" id="ARBA00006303"/>
    </source>
</evidence>
<evidence type="ECO:0000256" key="7">
    <source>
        <dbReference type="ARBA" id="ARBA00022917"/>
    </source>
</evidence>
<comment type="function">
    <text evidence="12">Catalyzes the attachment of L-aspartate to tRNA(Asp) in a two-step reaction: L-aspartate is first activated by ATP to form Asp-AMP and then transferred to the acceptor end of tRNA(Asp).</text>
</comment>
<dbReference type="Gene3D" id="3.30.1360.30">
    <property type="entry name" value="GAD-like domain"/>
    <property type="match status" value="1"/>
</dbReference>
<dbReference type="PROSITE" id="PS50862">
    <property type="entry name" value="AA_TRNA_LIGASE_II"/>
    <property type="match status" value="1"/>
</dbReference>
<dbReference type="GO" id="GO:0003676">
    <property type="term" value="F:nucleic acid binding"/>
    <property type="evidence" value="ECO:0007669"/>
    <property type="project" value="InterPro"/>
</dbReference>
<dbReference type="GO" id="GO:0006422">
    <property type="term" value="P:aspartyl-tRNA aminoacylation"/>
    <property type="evidence" value="ECO:0007669"/>
    <property type="project" value="UniProtKB-UniRule"/>
</dbReference>
<evidence type="ECO:0000256" key="13">
    <source>
        <dbReference type="HAMAP-Rule" id="MF_00122"/>
    </source>
</evidence>
<keyword evidence="6 13" id="KW-0067">ATP-binding</keyword>
<dbReference type="InterPro" id="IPR047089">
    <property type="entry name" value="Asp-tRNA-ligase_1_N"/>
</dbReference>
<comment type="subunit">
    <text evidence="3 13">Heterotrimer of A, B and C subunits.</text>
</comment>
<evidence type="ECO:0000256" key="6">
    <source>
        <dbReference type="ARBA" id="ARBA00022840"/>
    </source>
</evidence>
<dbReference type="NCBIfam" id="TIGR00135">
    <property type="entry name" value="gatC"/>
    <property type="match status" value="1"/>
</dbReference>
<keyword evidence="5 13" id="KW-0547">Nucleotide-binding</keyword>
<dbReference type="EC" id="6.1.1.12" evidence="12"/>
<dbReference type="PANTHER" id="PTHR22594">
    <property type="entry name" value="ASPARTYL/LYSYL-TRNA SYNTHETASE"/>
    <property type="match status" value="1"/>
</dbReference>
<dbReference type="Gene3D" id="2.40.50.140">
    <property type="entry name" value="Nucleic acid-binding proteins"/>
    <property type="match status" value="1"/>
</dbReference>
<dbReference type="SUPFAM" id="SSF50249">
    <property type="entry name" value="Nucleic acid-binding proteins"/>
    <property type="match status" value="1"/>
</dbReference>
<feature type="binding site" evidence="12">
    <location>
        <position position="178"/>
    </location>
    <ligand>
        <name>L-aspartate</name>
        <dbReference type="ChEBI" id="CHEBI:29991"/>
    </ligand>
</feature>
<evidence type="ECO:0000259" key="14">
    <source>
        <dbReference type="PROSITE" id="PS50862"/>
    </source>
</evidence>
<dbReference type="PRINTS" id="PR01042">
    <property type="entry name" value="TRNASYNTHASP"/>
</dbReference>
<dbReference type="EMBL" id="FMHG01000002">
    <property type="protein sequence ID" value="SCJ88161.1"/>
    <property type="molecule type" value="Genomic_DNA"/>
</dbReference>
<dbReference type="InterPro" id="IPR004364">
    <property type="entry name" value="Aa-tRNA-synt_II"/>
</dbReference>
<accession>A0A1C6K1P1</accession>
<feature type="binding site" evidence="12">
    <location>
        <begin position="224"/>
        <end position="226"/>
    </location>
    <ligand>
        <name>ATP</name>
        <dbReference type="ChEBI" id="CHEBI:30616"/>
    </ligand>
</feature>
<evidence type="ECO:0000256" key="5">
    <source>
        <dbReference type="ARBA" id="ARBA00022741"/>
    </source>
</evidence>
<dbReference type="InterPro" id="IPR036113">
    <property type="entry name" value="Asp/Glu-ADT_sf_sub_c"/>
</dbReference>
<evidence type="ECO:0000313" key="15">
    <source>
        <dbReference type="EMBL" id="SCJ88161.1"/>
    </source>
</evidence>
<dbReference type="NCBIfam" id="NF001750">
    <property type="entry name" value="PRK00476.1"/>
    <property type="match status" value="1"/>
</dbReference>
<dbReference type="GO" id="GO:0050566">
    <property type="term" value="F:asparaginyl-tRNA synthase (glutamine-hydrolyzing) activity"/>
    <property type="evidence" value="ECO:0007669"/>
    <property type="project" value="RHEA"/>
</dbReference>
<feature type="binding site" evidence="12">
    <location>
        <begin position="538"/>
        <end position="541"/>
    </location>
    <ligand>
        <name>ATP</name>
        <dbReference type="ChEBI" id="CHEBI:30616"/>
    </ligand>
</feature>
<comment type="catalytic activity">
    <reaction evidence="12">
        <text>tRNA(Asp) + L-aspartate + ATP = L-aspartyl-tRNA(Asp) + AMP + diphosphate</text>
        <dbReference type="Rhea" id="RHEA:19649"/>
        <dbReference type="Rhea" id="RHEA-COMP:9660"/>
        <dbReference type="Rhea" id="RHEA-COMP:9678"/>
        <dbReference type="ChEBI" id="CHEBI:29991"/>
        <dbReference type="ChEBI" id="CHEBI:30616"/>
        <dbReference type="ChEBI" id="CHEBI:33019"/>
        <dbReference type="ChEBI" id="CHEBI:78442"/>
        <dbReference type="ChEBI" id="CHEBI:78516"/>
        <dbReference type="ChEBI" id="CHEBI:456215"/>
        <dbReference type="EC" id="6.1.1.12"/>
    </reaction>
</comment>
<dbReference type="CDD" id="cd04317">
    <property type="entry name" value="EcAspRS_like_N"/>
    <property type="match status" value="1"/>
</dbReference>
<dbReference type="CDD" id="cd00777">
    <property type="entry name" value="AspRS_core"/>
    <property type="match status" value="1"/>
</dbReference>
<dbReference type="GO" id="GO:0140096">
    <property type="term" value="F:catalytic activity, acting on a protein"/>
    <property type="evidence" value="ECO:0007669"/>
    <property type="project" value="UniProtKB-ARBA"/>
</dbReference>
<keyword evidence="7 13" id="KW-0648">Protein biosynthesis</keyword>
<dbReference type="InterPro" id="IPR004365">
    <property type="entry name" value="NA-bd_OB_tRNA"/>
</dbReference>
<dbReference type="InterPro" id="IPR047090">
    <property type="entry name" value="AspRS_core"/>
</dbReference>
<dbReference type="Pfam" id="PF01336">
    <property type="entry name" value="tRNA_anti-codon"/>
    <property type="match status" value="1"/>
</dbReference>
<organism evidence="15">
    <name type="scientific">uncultured Anaerotruncus sp</name>
    <dbReference type="NCBI Taxonomy" id="905011"/>
    <lineage>
        <taxon>Bacteria</taxon>
        <taxon>Bacillati</taxon>
        <taxon>Bacillota</taxon>
        <taxon>Clostridia</taxon>
        <taxon>Eubacteriales</taxon>
        <taxon>Oscillospiraceae</taxon>
        <taxon>Anaerotruncus</taxon>
        <taxon>environmental samples</taxon>
    </lineage>
</organism>
<protein>
    <recommendedName>
        <fullName evidence="12 13">Multifunctional fusion protein</fullName>
    </recommendedName>
    <domain>
        <recommendedName>
            <fullName evidence="12">Aspartate--tRNA ligase</fullName>
            <ecNumber evidence="12">6.1.1.12</ecNumber>
        </recommendedName>
        <alternativeName>
            <fullName evidence="12">Aspartyl-tRNA synthetase</fullName>
            <shortName evidence="12">AspRS</shortName>
        </alternativeName>
    </domain>
    <domain>
        <recommendedName>
            <fullName evidence="13">Aspartyl/glutamyl-tRNA(Asn/Gln) amidotransferase subunit C</fullName>
            <shortName evidence="13">Asp/Glu-ADT subunit C</shortName>
            <ecNumber evidence="13">6.3.5.-</ecNumber>
        </recommendedName>
    </domain>
</protein>
<dbReference type="InterPro" id="IPR012340">
    <property type="entry name" value="NA-bd_OB-fold"/>
</dbReference>
<dbReference type="InterPro" id="IPR029351">
    <property type="entry name" value="GAD_dom"/>
</dbReference>
<dbReference type="Pfam" id="PF00152">
    <property type="entry name" value="tRNA-synt_2"/>
    <property type="match status" value="1"/>
</dbReference>
<evidence type="ECO:0000256" key="3">
    <source>
        <dbReference type="ARBA" id="ARBA00011123"/>
    </source>
</evidence>
<evidence type="ECO:0000256" key="9">
    <source>
        <dbReference type="ARBA" id="ARBA00024799"/>
    </source>
</evidence>
<dbReference type="AlphaFoldDB" id="A0A1C6K1P1"/>
<comment type="similarity">
    <text evidence="2 13">Belongs to the GatC family.</text>
</comment>
<evidence type="ECO:0000256" key="12">
    <source>
        <dbReference type="HAMAP-Rule" id="MF_00044"/>
    </source>
</evidence>
<dbReference type="Pfam" id="PF02686">
    <property type="entry name" value="GatC"/>
    <property type="match status" value="1"/>
</dbReference>
<comment type="similarity">
    <text evidence="1 12">Belongs to the class-II aminoacyl-tRNA synthetase family. Type 1 subfamily.</text>
</comment>